<dbReference type="GO" id="GO:0008234">
    <property type="term" value="F:cysteine-type peptidase activity"/>
    <property type="evidence" value="ECO:0007669"/>
    <property type="project" value="InterPro"/>
</dbReference>
<dbReference type="VEuPathDB" id="VectorBase:AMIN006783"/>
<evidence type="ECO:0000256" key="3">
    <source>
        <dbReference type="ARBA" id="ARBA00022801"/>
    </source>
</evidence>
<reference evidence="6" key="1">
    <citation type="submission" date="2013-03" db="EMBL/GenBank/DDBJ databases">
        <title>The Genome Sequence of Anopheles minimus MINIMUS1.</title>
        <authorList>
            <consortium name="The Broad Institute Genomics Platform"/>
            <person name="Neafsey D.E."/>
            <person name="Walton C."/>
            <person name="Walker B."/>
            <person name="Young S.K."/>
            <person name="Zeng Q."/>
            <person name="Gargeya S."/>
            <person name="Fitzgerald M."/>
            <person name="Haas B."/>
            <person name="Abouelleil A."/>
            <person name="Allen A.W."/>
            <person name="Alvarado L."/>
            <person name="Arachchi H.M."/>
            <person name="Berlin A.M."/>
            <person name="Chapman S.B."/>
            <person name="Gainer-Dewar J."/>
            <person name="Goldberg J."/>
            <person name="Griggs A."/>
            <person name="Gujja S."/>
            <person name="Hansen M."/>
            <person name="Howarth C."/>
            <person name="Imamovic A."/>
            <person name="Ireland A."/>
            <person name="Larimer J."/>
            <person name="McCowan C."/>
            <person name="Murphy C."/>
            <person name="Pearson M."/>
            <person name="Poon T.W."/>
            <person name="Priest M."/>
            <person name="Roberts A."/>
            <person name="Saif S."/>
            <person name="Shea T."/>
            <person name="Sisk P."/>
            <person name="Sykes S."/>
            <person name="Wortman J."/>
            <person name="Nusbaum C."/>
            <person name="Birren B."/>
        </authorList>
    </citation>
    <scope>NUCLEOTIDE SEQUENCE [LARGE SCALE GENOMIC DNA]</scope>
    <source>
        <strain evidence="6">MINIMUS1</strain>
    </source>
</reference>
<dbReference type="Pfam" id="PF02902">
    <property type="entry name" value="Peptidase_C48"/>
    <property type="match status" value="1"/>
</dbReference>
<keyword evidence="2" id="KW-0645">Protease</keyword>
<dbReference type="GO" id="GO:0006508">
    <property type="term" value="P:proteolysis"/>
    <property type="evidence" value="ECO:0007669"/>
    <property type="project" value="UniProtKB-KW"/>
</dbReference>
<keyword evidence="6" id="KW-1185">Reference proteome</keyword>
<dbReference type="Gene3D" id="3.40.395.10">
    <property type="entry name" value="Adenoviral Proteinase, Chain A"/>
    <property type="match status" value="1"/>
</dbReference>
<sequence length="96" mass="11367">MIVVPVPQHSHWCMSTIDRRQKTIHYYDSMGSPNNAVLNALEYMCVESMDKRKKPFDKIGLTKQNMRDCPHQENRYRMYVLYDDDDDDPPEIPTMA</sequence>
<dbReference type="InterPro" id="IPR038765">
    <property type="entry name" value="Papain-like_cys_pep_sf"/>
</dbReference>
<name>A0A182W8V9_9DIPT</name>
<keyword evidence="3" id="KW-0378">Hydrolase</keyword>
<dbReference type="PROSITE" id="PS50600">
    <property type="entry name" value="ULP_PROTEASE"/>
    <property type="match status" value="1"/>
</dbReference>
<proteinExistence type="inferred from homology"/>
<reference evidence="5" key="2">
    <citation type="submission" date="2020-05" db="UniProtKB">
        <authorList>
            <consortium name="EnsemblMetazoa"/>
        </authorList>
    </citation>
    <scope>IDENTIFICATION</scope>
    <source>
        <strain evidence="5">MINIMUS1</strain>
    </source>
</reference>
<evidence type="ECO:0000256" key="1">
    <source>
        <dbReference type="ARBA" id="ARBA00005234"/>
    </source>
</evidence>
<organism evidence="5 6">
    <name type="scientific">Anopheles minimus</name>
    <dbReference type="NCBI Taxonomy" id="112268"/>
    <lineage>
        <taxon>Eukaryota</taxon>
        <taxon>Metazoa</taxon>
        <taxon>Ecdysozoa</taxon>
        <taxon>Arthropoda</taxon>
        <taxon>Hexapoda</taxon>
        <taxon>Insecta</taxon>
        <taxon>Pterygota</taxon>
        <taxon>Neoptera</taxon>
        <taxon>Endopterygota</taxon>
        <taxon>Diptera</taxon>
        <taxon>Nematocera</taxon>
        <taxon>Culicoidea</taxon>
        <taxon>Culicidae</taxon>
        <taxon>Anophelinae</taxon>
        <taxon>Anopheles</taxon>
    </lineage>
</organism>
<protein>
    <recommendedName>
        <fullName evidence="4">Ubiquitin-like protease family profile domain-containing protein</fullName>
    </recommendedName>
</protein>
<dbReference type="AlphaFoldDB" id="A0A182W8V9"/>
<evidence type="ECO:0000259" key="4">
    <source>
        <dbReference type="PROSITE" id="PS50600"/>
    </source>
</evidence>
<feature type="domain" description="Ubiquitin-like protease family profile" evidence="4">
    <location>
        <begin position="1"/>
        <end position="96"/>
    </location>
</feature>
<dbReference type="EnsemblMetazoa" id="AMIN006783-RA">
    <property type="protein sequence ID" value="AMIN006783-PA"/>
    <property type="gene ID" value="AMIN006783"/>
</dbReference>
<dbReference type="SUPFAM" id="SSF54001">
    <property type="entry name" value="Cysteine proteinases"/>
    <property type="match status" value="1"/>
</dbReference>
<dbReference type="InterPro" id="IPR003653">
    <property type="entry name" value="Peptidase_C48_C"/>
</dbReference>
<comment type="similarity">
    <text evidence="1">Belongs to the peptidase C48 family.</text>
</comment>
<dbReference type="Proteomes" id="UP000075920">
    <property type="component" value="Unassembled WGS sequence"/>
</dbReference>
<evidence type="ECO:0000313" key="6">
    <source>
        <dbReference type="Proteomes" id="UP000075920"/>
    </source>
</evidence>
<dbReference type="STRING" id="112268.A0A182W8V9"/>
<evidence type="ECO:0000313" key="5">
    <source>
        <dbReference type="EnsemblMetazoa" id="AMIN006783-PA"/>
    </source>
</evidence>
<accession>A0A182W8V9</accession>
<evidence type="ECO:0000256" key="2">
    <source>
        <dbReference type="ARBA" id="ARBA00022670"/>
    </source>
</evidence>